<dbReference type="RefSeq" id="WP_236119605.1">
    <property type="nucleotide sequence ID" value="NZ_JAKGSI010000005.1"/>
</dbReference>
<dbReference type="GO" id="GO:0015888">
    <property type="term" value="P:thiamine transport"/>
    <property type="evidence" value="ECO:0007669"/>
    <property type="project" value="TreeGrafter"/>
</dbReference>
<protein>
    <submittedName>
        <fullName evidence="3">Extracellular solute-binding protein</fullName>
    </submittedName>
</protein>
<dbReference type="PROSITE" id="PS51318">
    <property type="entry name" value="TAT"/>
    <property type="match status" value="1"/>
</dbReference>
<name>A0A9X1QQV8_9CORY</name>
<dbReference type="PANTHER" id="PTHR30006:SF2">
    <property type="entry name" value="ABC TRANSPORTER SUBSTRATE-BINDING PROTEIN"/>
    <property type="match status" value="1"/>
</dbReference>
<dbReference type="EMBL" id="JAKGSI010000005">
    <property type="protein sequence ID" value="MCF4007466.1"/>
    <property type="molecule type" value="Genomic_DNA"/>
</dbReference>
<dbReference type="SUPFAM" id="SSF53850">
    <property type="entry name" value="Periplasmic binding protein-like II"/>
    <property type="match status" value="1"/>
</dbReference>
<dbReference type="InterPro" id="IPR006311">
    <property type="entry name" value="TAT_signal"/>
</dbReference>
<dbReference type="GO" id="GO:0030976">
    <property type="term" value="F:thiamine pyrophosphate binding"/>
    <property type="evidence" value="ECO:0007669"/>
    <property type="project" value="TreeGrafter"/>
</dbReference>
<sequence>MVWTTPRTHDRRSVLRLLGVGAGAMLAGPALSACGAAHGETDPSAIGGSLDEIIARAQKEGTVRLMGYPETWANYRGHFRDFEKKYGVKVHVDSPDAHSAEELQAVLNLQGQSTQPDVLDVGYSFTSAAIEQGLIESYKPSNFDAIPENLKDPDGLWVGAYYGVISVGINRAACPVPHRFEDLLRPEYRGKVAMPGDPRKGAASIATVCAAATARGGSVENAGPGIEYFAELAHRGNLVSVADAGQAMSTGQAAAIFDWNYNWLGREEQLRRDGIDFEYVVLDDGVFGNYYAQPITIGSPQPNAARLWVDWLTSDEGAEHYALGGAIPARFTELVAAGALSEEALAKLPEPSILEQVTLPTPAQGDAANVAIATRWGREVVI</sequence>
<gene>
    <name evidence="3" type="ORF">L1O03_09845</name>
</gene>
<feature type="chain" id="PRO_5040874060" evidence="2">
    <location>
        <begin position="33"/>
        <end position="382"/>
    </location>
</feature>
<dbReference type="PANTHER" id="PTHR30006">
    <property type="entry name" value="THIAMINE-BINDING PERIPLASMIC PROTEIN-RELATED"/>
    <property type="match status" value="1"/>
</dbReference>
<comment type="caution">
    <text evidence="3">The sequence shown here is derived from an EMBL/GenBank/DDBJ whole genome shotgun (WGS) entry which is preliminary data.</text>
</comment>
<organism evidence="3 4">
    <name type="scientific">Corynebacterium uropygiale</name>
    <dbReference type="NCBI Taxonomy" id="1775911"/>
    <lineage>
        <taxon>Bacteria</taxon>
        <taxon>Bacillati</taxon>
        <taxon>Actinomycetota</taxon>
        <taxon>Actinomycetes</taxon>
        <taxon>Mycobacteriales</taxon>
        <taxon>Corynebacteriaceae</taxon>
        <taxon>Corynebacterium</taxon>
    </lineage>
</organism>
<dbReference type="GO" id="GO:0030288">
    <property type="term" value="C:outer membrane-bounded periplasmic space"/>
    <property type="evidence" value="ECO:0007669"/>
    <property type="project" value="TreeGrafter"/>
</dbReference>
<reference evidence="3" key="1">
    <citation type="submission" date="2022-01" db="EMBL/GenBank/DDBJ databases">
        <title>Corynebacterium sp. nov isolated from isolated from the feces of the greater white-fronted geese (Anser albifrons) at Poyang Lake, PR China.</title>
        <authorList>
            <person name="Liu Q."/>
        </authorList>
    </citation>
    <scope>NUCLEOTIDE SEQUENCE</scope>
    <source>
        <strain evidence="3">JCM 32435</strain>
    </source>
</reference>
<dbReference type="PROSITE" id="PS51257">
    <property type="entry name" value="PROKAR_LIPOPROTEIN"/>
    <property type="match status" value="1"/>
</dbReference>
<dbReference type="Gene3D" id="3.40.190.10">
    <property type="entry name" value="Periplasmic binding protein-like II"/>
    <property type="match status" value="2"/>
</dbReference>
<keyword evidence="4" id="KW-1185">Reference proteome</keyword>
<feature type="signal peptide" evidence="2">
    <location>
        <begin position="1"/>
        <end position="32"/>
    </location>
</feature>
<evidence type="ECO:0000313" key="3">
    <source>
        <dbReference type="EMBL" id="MCF4007466.1"/>
    </source>
</evidence>
<dbReference type="GO" id="GO:0030975">
    <property type="term" value="F:thiamine binding"/>
    <property type="evidence" value="ECO:0007669"/>
    <property type="project" value="TreeGrafter"/>
</dbReference>
<evidence type="ECO:0000313" key="4">
    <source>
        <dbReference type="Proteomes" id="UP001139336"/>
    </source>
</evidence>
<evidence type="ECO:0000256" key="1">
    <source>
        <dbReference type="ARBA" id="ARBA00022729"/>
    </source>
</evidence>
<dbReference type="AlphaFoldDB" id="A0A9X1QQV8"/>
<dbReference type="Pfam" id="PF13343">
    <property type="entry name" value="SBP_bac_6"/>
    <property type="match status" value="1"/>
</dbReference>
<accession>A0A9X1QQV8</accession>
<proteinExistence type="predicted"/>
<keyword evidence="1 2" id="KW-0732">Signal</keyword>
<dbReference type="Proteomes" id="UP001139336">
    <property type="component" value="Unassembled WGS sequence"/>
</dbReference>
<evidence type="ECO:0000256" key="2">
    <source>
        <dbReference type="SAM" id="SignalP"/>
    </source>
</evidence>